<dbReference type="GO" id="GO:0030490">
    <property type="term" value="P:maturation of SSU-rRNA"/>
    <property type="evidence" value="ECO:0007669"/>
    <property type="project" value="UniProtKB-UniRule"/>
</dbReference>
<dbReference type="Pfam" id="PF02033">
    <property type="entry name" value="RBFA"/>
    <property type="match status" value="1"/>
</dbReference>
<dbReference type="InterPro" id="IPR015946">
    <property type="entry name" value="KH_dom-like_a/b"/>
</dbReference>
<dbReference type="EMBL" id="LKET01000032">
    <property type="protein sequence ID" value="KPU43901.1"/>
    <property type="molecule type" value="Genomic_DNA"/>
</dbReference>
<dbReference type="GO" id="GO:0043024">
    <property type="term" value="F:ribosomal small subunit binding"/>
    <property type="evidence" value="ECO:0007669"/>
    <property type="project" value="TreeGrafter"/>
</dbReference>
<comment type="subunit">
    <text evidence="2">Monomer. Binds 30S ribosomal subunits, but not 50S ribosomal subunits or 70S ribosomes.</text>
</comment>
<organism evidence="3 4">
    <name type="scientific">Oxobacter pfennigii</name>
    <dbReference type="NCBI Taxonomy" id="36849"/>
    <lineage>
        <taxon>Bacteria</taxon>
        <taxon>Bacillati</taxon>
        <taxon>Bacillota</taxon>
        <taxon>Clostridia</taxon>
        <taxon>Eubacteriales</taxon>
        <taxon>Clostridiaceae</taxon>
        <taxon>Oxobacter</taxon>
    </lineage>
</organism>
<dbReference type="AlphaFoldDB" id="A0A0P8YAC8"/>
<name>A0A0P8YAC8_9CLOT</name>
<reference evidence="3 4" key="1">
    <citation type="submission" date="2015-09" db="EMBL/GenBank/DDBJ databases">
        <title>Genome sequence of Oxobacter pfennigii DSM 3222.</title>
        <authorList>
            <person name="Poehlein A."/>
            <person name="Bengelsdorf F.R."/>
            <person name="Schiel-Bengelsdorf B."/>
            <person name="Duerre P."/>
            <person name="Daniel R."/>
        </authorList>
    </citation>
    <scope>NUCLEOTIDE SEQUENCE [LARGE SCALE GENOMIC DNA]</scope>
    <source>
        <strain evidence="3 4">DSM 3222</strain>
    </source>
</reference>
<sequence>MSFSRVNRINEEYKKEISDIIKNDIRDPRIAEFTSVVLVDVTKDLRYAKVYVSIMGDDKSKNDTIAGLKSAAGFIRKELGTRVKLRYTPEIIFELDNSIEYGMHINELLKGINKSEEDIK</sequence>
<proteinExistence type="inferred from homology"/>
<dbReference type="PANTHER" id="PTHR33515:SF1">
    <property type="entry name" value="RIBOSOME-BINDING FACTOR A, CHLOROPLASTIC-RELATED"/>
    <property type="match status" value="1"/>
</dbReference>
<dbReference type="InterPro" id="IPR000238">
    <property type="entry name" value="RbfA"/>
</dbReference>
<evidence type="ECO:0000256" key="1">
    <source>
        <dbReference type="ARBA" id="ARBA00022517"/>
    </source>
</evidence>
<comment type="similarity">
    <text evidence="2">Belongs to the RbfA family.</text>
</comment>
<dbReference type="NCBIfam" id="TIGR00082">
    <property type="entry name" value="rbfA"/>
    <property type="match status" value="1"/>
</dbReference>
<dbReference type="RefSeq" id="WP_054875114.1">
    <property type="nucleotide sequence ID" value="NZ_LKET01000032.1"/>
</dbReference>
<keyword evidence="2" id="KW-0963">Cytoplasm</keyword>
<protein>
    <recommendedName>
        <fullName evidence="2">Ribosome-binding factor A</fullName>
    </recommendedName>
</protein>
<dbReference type="PROSITE" id="PS01319">
    <property type="entry name" value="RBFA"/>
    <property type="match status" value="1"/>
</dbReference>
<dbReference type="PATRIC" id="fig|36849.3.peg.2183"/>
<evidence type="ECO:0000313" key="4">
    <source>
        <dbReference type="Proteomes" id="UP000050326"/>
    </source>
</evidence>
<evidence type="ECO:0000256" key="2">
    <source>
        <dbReference type="HAMAP-Rule" id="MF_00003"/>
    </source>
</evidence>
<comment type="caution">
    <text evidence="3">The sequence shown here is derived from an EMBL/GenBank/DDBJ whole genome shotgun (WGS) entry which is preliminary data.</text>
</comment>
<dbReference type="GO" id="GO:0005829">
    <property type="term" value="C:cytosol"/>
    <property type="evidence" value="ECO:0007669"/>
    <property type="project" value="TreeGrafter"/>
</dbReference>
<keyword evidence="1 2" id="KW-0690">Ribosome biogenesis</keyword>
<dbReference type="SUPFAM" id="SSF89919">
    <property type="entry name" value="Ribosome-binding factor A, RbfA"/>
    <property type="match status" value="1"/>
</dbReference>
<dbReference type="InterPro" id="IPR023799">
    <property type="entry name" value="RbfA_dom_sf"/>
</dbReference>
<comment type="subcellular location">
    <subcellularLocation>
        <location evidence="2">Cytoplasm</location>
    </subcellularLocation>
</comment>
<comment type="function">
    <text evidence="2">One of several proteins that assist in the late maturation steps of the functional core of the 30S ribosomal subunit. Associates with free 30S ribosomal subunits (but not with 30S subunits that are part of 70S ribosomes or polysomes). Required for efficient processing of 16S rRNA. May interact with the 5'-terminal helix region of 16S rRNA.</text>
</comment>
<dbReference type="OrthoDB" id="307788at2"/>
<dbReference type="Gene3D" id="3.30.300.20">
    <property type="match status" value="1"/>
</dbReference>
<dbReference type="HAMAP" id="MF_00003">
    <property type="entry name" value="RbfA"/>
    <property type="match status" value="1"/>
</dbReference>
<gene>
    <name evidence="2 3" type="primary">rbfA</name>
    <name evidence="3" type="ORF">OXPF_20660</name>
</gene>
<keyword evidence="4" id="KW-1185">Reference proteome</keyword>
<dbReference type="Proteomes" id="UP000050326">
    <property type="component" value="Unassembled WGS sequence"/>
</dbReference>
<dbReference type="STRING" id="36849.OXPF_20660"/>
<accession>A0A0P8YAC8</accession>
<dbReference type="PANTHER" id="PTHR33515">
    <property type="entry name" value="RIBOSOME-BINDING FACTOR A, CHLOROPLASTIC-RELATED"/>
    <property type="match status" value="1"/>
</dbReference>
<evidence type="ECO:0000313" key="3">
    <source>
        <dbReference type="EMBL" id="KPU43901.1"/>
    </source>
</evidence>
<dbReference type="InterPro" id="IPR020053">
    <property type="entry name" value="Ribosome-bd_factorA_CS"/>
</dbReference>